<protein>
    <recommendedName>
        <fullName evidence="1">DUF6968 domain-containing protein</fullName>
    </recommendedName>
</protein>
<evidence type="ECO:0000313" key="2">
    <source>
        <dbReference type="EMBL" id="QEA16041.1"/>
    </source>
</evidence>
<organism evidence="2 3">
    <name type="scientific">Novosphingobium ginsenosidimutans</name>
    <dbReference type="NCBI Taxonomy" id="1176536"/>
    <lineage>
        <taxon>Bacteria</taxon>
        <taxon>Pseudomonadati</taxon>
        <taxon>Pseudomonadota</taxon>
        <taxon>Alphaproteobacteria</taxon>
        <taxon>Sphingomonadales</taxon>
        <taxon>Sphingomonadaceae</taxon>
        <taxon>Novosphingobium</taxon>
    </lineage>
</organism>
<name>A0A5B8S3N0_9SPHN</name>
<proteinExistence type="predicted"/>
<dbReference type="EMBL" id="CP042345">
    <property type="protein sequence ID" value="QEA16041.1"/>
    <property type="molecule type" value="Genomic_DNA"/>
</dbReference>
<evidence type="ECO:0000259" key="1">
    <source>
        <dbReference type="Pfam" id="PF22302"/>
    </source>
</evidence>
<evidence type="ECO:0000313" key="3">
    <source>
        <dbReference type="Proteomes" id="UP000321172"/>
    </source>
</evidence>
<gene>
    <name evidence="2" type="ORF">FRF71_07770</name>
</gene>
<accession>A0A5B8S3N0</accession>
<reference evidence="2 3" key="1">
    <citation type="journal article" date="2013" name="J. Microbiol. Biotechnol.">
        <title>Novosphingobium ginsenosidimutans sp. nov., with the ability to convert ginsenoside.</title>
        <authorList>
            <person name="Kim J.K."/>
            <person name="He D."/>
            <person name="Liu Q.M."/>
            <person name="Park H.Y."/>
            <person name="Jung M.S."/>
            <person name="Yoon M.H."/>
            <person name="Kim S.C."/>
            <person name="Im W.T."/>
        </authorList>
    </citation>
    <scope>NUCLEOTIDE SEQUENCE [LARGE SCALE GENOMIC DNA]</scope>
    <source>
        <strain evidence="2 3">FW-6</strain>
    </source>
</reference>
<dbReference type="AlphaFoldDB" id="A0A5B8S3N0"/>
<dbReference type="RefSeq" id="WP_147090073.1">
    <property type="nucleotide sequence ID" value="NZ_BAABJD010000001.1"/>
</dbReference>
<dbReference type="Pfam" id="PF22302">
    <property type="entry name" value="DUF6968"/>
    <property type="match status" value="1"/>
</dbReference>
<sequence>MIETPFVDRRFELDGGELIVRFFAPSKAPGGEFQCPYVIGWPEREVRRYACGEDGLQALMLAMRTVHSDLVESDAYKAGRLTWCDQADLDLPPTWGVGPLYDRPPQP</sequence>
<dbReference type="Proteomes" id="UP000321172">
    <property type="component" value="Chromosome"/>
</dbReference>
<dbReference type="KEGG" id="ngf:FRF71_07770"/>
<dbReference type="InterPro" id="IPR054241">
    <property type="entry name" value="DUF6968"/>
</dbReference>
<keyword evidence="3" id="KW-1185">Reference proteome</keyword>
<dbReference type="OrthoDB" id="7276171at2"/>
<feature type="domain" description="DUF6968" evidence="1">
    <location>
        <begin position="8"/>
        <end position="92"/>
    </location>
</feature>